<keyword evidence="2" id="KW-0315">Glutamine amidotransferase</keyword>
<organism evidence="3 4">
    <name type="scientific">Cadophora malorum</name>
    <dbReference type="NCBI Taxonomy" id="108018"/>
    <lineage>
        <taxon>Eukaryota</taxon>
        <taxon>Fungi</taxon>
        <taxon>Dikarya</taxon>
        <taxon>Ascomycota</taxon>
        <taxon>Pezizomycotina</taxon>
        <taxon>Leotiomycetes</taxon>
        <taxon>Helotiales</taxon>
        <taxon>Ploettnerulaceae</taxon>
        <taxon>Cadophora</taxon>
    </lineage>
</organism>
<comment type="caution">
    <text evidence="3">The sequence shown here is derived from an EMBL/GenBank/DDBJ whole genome shotgun (WGS) entry which is preliminary data.</text>
</comment>
<evidence type="ECO:0000256" key="2">
    <source>
        <dbReference type="ARBA" id="ARBA00022962"/>
    </source>
</evidence>
<dbReference type="AlphaFoldDB" id="A0A8H7TMM1"/>
<dbReference type="PANTHER" id="PTHR11907">
    <property type="entry name" value="AMIDOPHOSPHORIBOSYLTRANSFERASE"/>
    <property type="match status" value="1"/>
</dbReference>
<dbReference type="EMBL" id="JAFJYH010000061">
    <property type="protein sequence ID" value="KAG4421698.1"/>
    <property type="molecule type" value="Genomic_DNA"/>
</dbReference>
<dbReference type="InterPro" id="IPR029057">
    <property type="entry name" value="PRTase-like"/>
</dbReference>
<dbReference type="GO" id="GO:0016740">
    <property type="term" value="F:transferase activity"/>
    <property type="evidence" value="ECO:0007669"/>
    <property type="project" value="UniProtKB-KW"/>
</dbReference>
<keyword evidence="1" id="KW-0808">Transferase</keyword>
<dbReference type="SUPFAM" id="SSF53271">
    <property type="entry name" value="PRTase-like"/>
    <property type="match status" value="1"/>
</dbReference>
<evidence type="ECO:0000313" key="4">
    <source>
        <dbReference type="Proteomes" id="UP000664132"/>
    </source>
</evidence>
<dbReference type="Gene3D" id="3.60.20.10">
    <property type="entry name" value="Glutamine Phosphoribosylpyrophosphate, subunit 1, domain 1"/>
    <property type="match status" value="1"/>
</dbReference>
<sequence>MAREAGANKVYFACTGPPVTHPHIYGIDLATTSERIAHNRDNEAIAASINADEVIFLSLEDLEAACAELSPRPNQRFEVGVFCGRYVTPVSEGYFETLERKWGELKAEKN</sequence>
<protein>
    <submittedName>
        <fullName evidence="3">Uncharacterized protein</fullName>
    </submittedName>
</protein>
<keyword evidence="4" id="KW-1185">Reference proteome</keyword>
<accession>A0A8H7TMM1</accession>
<evidence type="ECO:0000256" key="1">
    <source>
        <dbReference type="ARBA" id="ARBA00022679"/>
    </source>
</evidence>
<dbReference type="OrthoDB" id="191723at2759"/>
<reference evidence="3" key="1">
    <citation type="submission" date="2021-02" db="EMBL/GenBank/DDBJ databases">
        <title>Genome sequence Cadophora malorum strain M34.</title>
        <authorList>
            <person name="Stefanovic E."/>
            <person name="Vu D."/>
            <person name="Scully C."/>
            <person name="Dijksterhuis J."/>
            <person name="Roader J."/>
            <person name="Houbraken J."/>
        </authorList>
    </citation>
    <scope>NUCLEOTIDE SEQUENCE</scope>
    <source>
        <strain evidence="3">M34</strain>
    </source>
</reference>
<dbReference type="Gene3D" id="3.40.50.2020">
    <property type="match status" value="1"/>
</dbReference>
<name>A0A8H7TMM1_9HELO</name>
<gene>
    <name evidence="3" type="ORF">IFR04_005198</name>
</gene>
<dbReference type="InterPro" id="IPR029055">
    <property type="entry name" value="Ntn_hydrolases_N"/>
</dbReference>
<proteinExistence type="predicted"/>
<evidence type="ECO:0000313" key="3">
    <source>
        <dbReference type="EMBL" id="KAG4421698.1"/>
    </source>
</evidence>
<dbReference type="Proteomes" id="UP000664132">
    <property type="component" value="Unassembled WGS sequence"/>
</dbReference>